<accession>A0A316AA25</accession>
<evidence type="ECO:0000256" key="1">
    <source>
        <dbReference type="SAM" id="MobiDB-lite"/>
    </source>
</evidence>
<dbReference type="RefSeq" id="WP_146202319.1">
    <property type="nucleotide sequence ID" value="NZ_QGDT01000016.1"/>
</dbReference>
<proteinExistence type="predicted"/>
<feature type="region of interest" description="Disordered" evidence="1">
    <location>
        <begin position="445"/>
        <end position="467"/>
    </location>
</feature>
<sequence length="467" mass="52714">MMKPFVSVVLVVAGLLSGLFWEEGQALKQKCLSYSQVPVDLALDNAINRPLGHREFTSRAQAVADTIAWKTFMAIHWPSDQEGNPDLSACFGDKSARFVWERWQDIDRVFEGSEVQMELTKKRSAYLKSALSPSSHQAIFALTDTENKEMKAYDEVDRSWPVVDQNGNKTYFKTYYNRVMTDYISAAHLHNMEGVRAFVETFPYVNKQVELKVNDRTVPLNRIYFPMYIAGVTREKKLGTRPESTLKLTPGAGSIMIKTAWKILTPSDDASRYLVREAIVKENDTLVKVGLVAMHIVLKYAELPQGIWSTFEHTDNVPDIVNNKVVVDPHKKYNYYHASYGDQVNESPDTAGKSRLARLRPMSAAVKELNRWMHAEMRAMTGDSFWQNYNLIGSQWSQSPRLYPSDVHYTGSPEPASLANAVIENYRQRSSCIGCHAGASLQVPAGGNRPATSHSTDKVMGMTRLNR</sequence>
<protein>
    <recommendedName>
        <fullName evidence="4">Cytochrome c family protein</fullName>
    </recommendedName>
</protein>
<keyword evidence="3" id="KW-1185">Reference proteome</keyword>
<reference evidence="2 3" key="1">
    <citation type="submission" date="2018-03" db="EMBL/GenBank/DDBJ databases">
        <title>Genomic Encyclopedia of Archaeal and Bacterial Type Strains, Phase II (KMG-II): from individual species to whole genera.</title>
        <authorList>
            <person name="Goeker M."/>
        </authorList>
    </citation>
    <scope>NUCLEOTIDE SEQUENCE [LARGE SCALE GENOMIC DNA]</scope>
    <source>
        <strain evidence="2 3">DSM 100346</strain>
    </source>
</reference>
<evidence type="ECO:0000313" key="3">
    <source>
        <dbReference type="Proteomes" id="UP000245880"/>
    </source>
</evidence>
<name>A0A316AA25_9BACT</name>
<gene>
    <name evidence="2" type="ORF">CLV98_11653</name>
</gene>
<evidence type="ECO:0000313" key="2">
    <source>
        <dbReference type="EMBL" id="PWJ54766.1"/>
    </source>
</evidence>
<dbReference type="Proteomes" id="UP000245880">
    <property type="component" value="Unassembled WGS sequence"/>
</dbReference>
<comment type="caution">
    <text evidence="2">The sequence shown here is derived from an EMBL/GenBank/DDBJ whole genome shotgun (WGS) entry which is preliminary data.</text>
</comment>
<dbReference type="OrthoDB" id="280897at2"/>
<dbReference type="AlphaFoldDB" id="A0A316AA25"/>
<organism evidence="2 3">
    <name type="scientific">Dyadobacter jejuensis</name>
    <dbReference type="NCBI Taxonomy" id="1082580"/>
    <lineage>
        <taxon>Bacteria</taxon>
        <taxon>Pseudomonadati</taxon>
        <taxon>Bacteroidota</taxon>
        <taxon>Cytophagia</taxon>
        <taxon>Cytophagales</taxon>
        <taxon>Spirosomataceae</taxon>
        <taxon>Dyadobacter</taxon>
    </lineage>
</organism>
<evidence type="ECO:0008006" key="4">
    <source>
        <dbReference type="Google" id="ProtNLM"/>
    </source>
</evidence>
<dbReference type="EMBL" id="QGDT01000016">
    <property type="protein sequence ID" value="PWJ54766.1"/>
    <property type="molecule type" value="Genomic_DNA"/>
</dbReference>